<dbReference type="GO" id="GO:0015833">
    <property type="term" value="P:peptide transport"/>
    <property type="evidence" value="ECO:0007669"/>
    <property type="project" value="TreeGrafter"/>
</dbReference>
<protein>
    <submittedName>
        <fullName evidence="3">ABC transporter substrate-binding protein</fullName>
    </submittedName>
</protein>
<proteinExistence type="predicted"/>
<gene>
    <name evidence="3" type="ORF">CFK40_07040</name>
</gene>
<dbReference type="Gene3D" id="3.90.76.10">
    <property type="entry name" value="Dipeptide-binding Protein, Domain 1"/>
    <property type="match status" value="1"/>
</dbReference>
<dbReference type="PANTHER" id="PTHR30290">
    <property type="entry name" value="PERIPLASMIC BINDING COMPONENT OF ABC TRANSPORTER"/>
    <property type="match status" value="1"/>
</dbReference>
<evidence type="ECO:0000313" key="4">
    <source>
        <dbReference type="Proteomes" id="UP000204391"/>
    </source>
</evidence>
<dbReference type="InterPro" id="IPR039424">
    <property type="entry name" value="SBP_5"/>
</dbReference>
<dbReference type="GO" id="GO:1904680">
    <property type="term" value="F:peptide transmembrane transporter activity"/>
    <property type="evidence" value="ECO:0007669"/>
    <property type="project" value="TreeGrafter"/>
</dbReference>
<evidence type="ECO:0000259" key="2">
    <source>
        <dbReference type="Pfam" id="PF00496"/>
    </source>
</evidence>
<dbReference type="KEGG" id="vne:CFK40_07040"/>
<dbReference type="OrthoDB" id="9803988at2"/>
<accession>A0A221MAU7</accession>
<name>A0A221MAU7_9BACI</name>
<dbReference type="RefSeq" id="WP_089531637.1">
    <property type="nucleotide sequence ID" value="NZ_CP022437.1"/>
</dbReference>
<dbReference type="Proteomes" id="UP000204391">
    <property type="component" value="Chromosome"/>
</dbReference>
<feature type="domain" description="Solute-binding protein family 5" evidence="2">
    <location>
        <begin position="47"/>
        <end position="138"/>
    </location>
</feature>
<dbReference type="SUPFAM" id="SSF53850">
    <property type="entry name" value="Periplasmic binding protein-like II"/>
    <property type="match status" value="1"/>
</dbReference>
<dbReference type="AlphaFoldDB" id="A0A221MAU7"/>
<dbReference type="InterPro" id="IPR000914">
    <property type="entry name" value="SBP_5_dom"/>
</dbReference>
<dbReference type="Pfam" id="PF00496">
    <property type="entry name" value="SBP_bac_5"/>
    <property type="match status" value="1"/>
</dbReference>
<keyword evidence="4" id="KW-1185">Reference proteome</keyword>
<dbReference type="PANTHER" id="PTHR30290:SF38">
    <property type="entry name" value="D,D-DIPEPTIDE-BINDING PERIPLASMIC PROTEIN DDPA-RELATED"/>
    <property type="match status" value="1"/>
</dbReference>
<sequence>MDSKNDTSNLPAPKGMIYVYDPSPLNWLYVLFNSMEELVRADPLGRVIPNLAKKANWVNDLTLELPLQKGVVFQDGGPFTARTVQNSFNQLHQWAAPHPPGTWLNLPEETTLETVDNYTVRFHFPYPSGLAKAKLRAVHMANNLFFNKLGFGYVTQGSGEGHW</sequence>
<keyword evidence="1" id="KW-0732">Signal</keyword>
<evidence type="ECO:0000256" key="1">
    <source>
        <dbReference type="ARBA" id="ARBA00022729"/>
    </source>
</evidence>
<evidence type="ECO:0000313" key="3">
    <source>
        <dbReference type="EMBL" id="ASN04786.1"/>
    </source>
</evidence>
<dbReference type="EMBL" id="CP022437">
    <property type="protein sequence ID" value="ASN04786.1"/>
    <property type="molecule type" value="Genomic_DNA"/>
</dbReference>
<reference evidence="3 4" key="1">
    <citation type="journal article" date="2003" name="Int. J. Syst. Evol. Microbiol.">
        <title>Virgibacillus carmonensis sp. nov., Virgibacillus necropolis sp. nov. and Virgibacillus picturae sp. nov., three novel species isolated from deteriorated mural paintings, transfer of the species of the genus salibacillus to Virgibacillus, as Virgibacillus marismortui comb. nov. and Virgibacillus salexigens comb. nov., and emended description of the genus Virgibacillus.</title>
        <authorList>
            <person name="Heyrman J."/>
            <person name="Logan N.A."/>
            <person name="Busse H.J."/>
            <person name="Balcaen A."/>
            <person name="Lebbe L."/>
            <person name="Rodriguez-Diaz M."/>
            <person name="Swings J."/>
            <person name="De Vos P."/>
        </authorList>
    </citation>
    <scope>NUCLEOTIDE SEQUENCE [LARGE SCALE GENOMIC DNA]</scope>
    <source>
        <strain evidence="3 4">LMG 19488</strain>
    </source>
</reference>
<organism evidence="3 4">
    <name type="scientific">Virgibacillus necropolis</name>
    <dbReference type="NCBI Taxonomy" id="163877"/>
    <lineage>
        <taxon>Bacteria</taxon>
        <taxon>Bacillati</taxon>
        <taxon>Bacillota</taxon>
        <taxon>Bacilli</taxon>
        <taxon>Bacillales</taxon>
        <taxon>Bacillaceae</taxon>
        <taxon>Virgibacillus</taxon>
    </lineage>
</organism>